<dbReference type="SUPFAM" id="SSF53756">
    <property type="entry name" value="UDP-Glycosyltransferase/glycogen phosphorylase"/>
    <property type="match status" value="1"/>
</dbReference>
<comment type="caution">
    <text evidence="4">The sequence shown here is derived from an EMBL/GenBank/DDBJ whole genome shotgun (WGS) entry which is preliminary data.</text>
</comment>
<keyword evidence="5" id="KW-1185">Reference proteome</keyword>
<dbReference type="PANTHER" id="PTHR46401">
    <property type="entry name" value="GLYCOSYLTRANSFERASE WBBK-RELATED"/>
    <property type="match status" value="1"/>
</dbReference>
<dbReference type="Proteomes" id="UP000527324">
    <property type="component" value="Unassembled WGS sequence"/>
</dbReference>
<dbReference type="CDD" id="cd03809">
    <property type="entry name" value="GT4_MtfB-like"/>
    <property type="match status" value="1"/>
</dbReference>
<evidence type="ECO:0000256" key="1">
    <source>
        <dbReference type="ARBA" id="ARBA00022679"/>
    </source>
</evidence>
<dbReference type="PANTHER" id="PTHR46401:SF2">
    <property type="entry name" value="GLYCOSYLTRANSFERASE WBBK-RELATED"/>
    <property type="match status" value="1"/>
</dbReference>
<evidence type="ECO:0000259" key="3">
    <source>
        <dbReference type="Pfam" id="PF13439"/>
    </source>
</evidence>
<dbReference type="EMBL" id="JACHOQ010000007">
    <property type="protein sequence ID" value="MBB5740820.1"/>
    <property type="molecule type" value="Genomic_DNA"/>
</dbReference>
<dbReference type="Gene3D" id="3.40.50.2000">
    <property type="entry name" value="Glycogen Phosphorylase B"/>
    <property type="match status" value="2"/>
</dbReference>
<accession>A0A7W9C824</accession>
<feature type="domain" description="Glycosyltransferase subfamily 4-like N-terminal" evidence="3">
    <location>
        <begin position="159"/>
        <end position="235"/>
    </location>
</feature>
<keyword evidence="1 4" id="KW-0808">Transferase</keyword>
<protein>
    <submittedName>
        <fullName evidence="4">Glycosyltransferase involved in cell wall biosynthesis</fullName>
    </submittedName>
</protein>
<dbReference type="Pfam" id="PF13439">
    <property type="entry name" value="Glyco_transf_4"/>
    <property type="match status" value="1"/>
</dbReference>
<name>A0A7W9C824_9CAUL</name>
<evidence type="ECO:0000259" key="2">
    <source>
        <dbReference type="Pfam" id="PF00534"/>
    </source>
</evidence>
<reference evidence="4 5" key="1">
    <citation type="submission" date="2020-08" db="EMBL/GenBank/DDBJ databases">
        <title>Genomic Encyclopedia of Type Strains, Phase IV (KMG-IV): sequencing the most valuable type-strain genomes for metagenomic binning, comparative biology and taxonomic classification.</title>
        <authorList>
            <person name="Goeker M."/>
        </authorList>
    </citation>
    <scope>NUCLEOTIDE SEQUENCE [LARGE SCALE GENOMIC DNA]</scope>
    <source>
        <strain evidence="4 5">DSM 4731</strain>
    </source>
</reference>
<dbReference type="GeneID" id="88840621"/>
<sequence length="450" mass="49497">MPQIPPDRSDRPSICIDGFNLAAAQGTGIATYSRNLLDAASRLGFRTEALFGPTLPIGSVKPFGDVAILDPERPAEPLRFMQKIERDVRTLLGPTGRTAFPVRPSTDVIWPGGEAARPNASRFWAGDRLYFYANRAFKKHGRSTPVRFFSTRDAPAPSVMHWTTLLPLRALNVPNIYTIHDLIPLRLPHTTLHNKPVFMALCREVARRADHIAVVSEATRRDVIRMLGVPEDRVSNTYQAVSLPKALIERSERDVVIELEATFRLGWGDYFLHFGAVEPKKNLGRVVEAYLASGVKTPLVIVGGRGWLSEPETALLSHVKAIGGPSSDRIHVYEYMSFATLISLIRGARAVLFPSLYEGFGLPVLEAMSLGTPVLTSTQGALPEVAGDAAIQVDPYDVQALSTAIRMIDADAGWRAEASLRGRAQAAQFNDDAYDARLRALYSKVGVYLR</sequence>
<dbReference type="Pfam" id="PF00534">
    <property type="entry name" value="Glycos_transf_1"/>
    <property type="match status" value="1"/>
</dbReference>
<dbReference type="AlphaFoldDB" id="A0A7W9C824"/>
<dbReference type="InterPro" id="IPR028098">
    <property type="entry name" value="Glyco_trans_4-like_N"/>
</dbReference>
<dbReference type="GO" id="GO:0016757">
    <property type="term" value="F:glycosyltransferase activity"/>
    <property type="evidence" value="ECO:0007669"/>
    <property type="project" value="InterPro"/>
</dbReference>
<organism evidence="4 5">
    <name type="scientific">Brevundimonas aurantiaca</name>
    <dbReference type="NCBI Taxonomy" id="74316"/>
    <lineage>
        <taxon>Bacteria</taxon>
        <taxon>Pseudomonadati</taxon>
        <taxon>Pseudomonadota</taxon>
        <taxon>Alphaproteobacteria</taxon>
        <taxon>Caulobacterales</taxon>
        <taxon>Caulobacteraceae</taxon>
        <taxon>Brevundimonas</taxon>
    </lineage>
</organism>
<evidence type="ECO:0000313" key="5">
    <source>
        <dbReference type="Proteomes" id="UP000527324"/>
    </source>
</evidence>
<dbReference type="InterPro" id="IPR001296">
    <property type="entry name" value="Glyco_trans_1"/>
</dbReference>
<evidence type="ECO:0000313" key="4">
    <source>
        <dbReference type="EMBL" id="MBB5740820.1"/>
    </source>
</evidence>
<dbReference type="GO" id="GO:0009103">
    <property type="term" value="P:lipopolysaccharide biosynthetic process"/>
    <property type="evidence" value="ECO:0007669"/>
    <property type="project" value="TreeGrafter"/>
</dbReference>
<dbReference type="RefSeq" id="WP_183217469.1">
    <property type="nucleotide sequence ID" value="NZ_CAJFZW010000020.1"/>
</dbReference>
<proteinExistence type="predicted"/>
<gene>
    <name evidence="4" type="ORF">GGQ93_002552</name>
</gene>
<feature type="domain" description="Glycosyl transferase family 1" evidence="2">
    <location>
        <begin position="270"/>
        <end position="408"/>
    </location>
</feature>